<dbReference type="EMBL" id="JNOM01000432">
    <property type="protein sequence ID" value="KNG81577.1"/>
    <property type="molecule type" value="Genomic_DNA"/>
</dbReference>
<gene>
    <name evidence="2" type="ORF">ANOM_008776</name>
</gene>
<feature type="transmembrane region" description="Helical" evidence="1">
    <location>
        <begin position="26"/>
        <end position="48"/>
    </location>
</feature>
<organism evidence="2 3">
    <name type="scientific">Aspergillus nomiae NRRL (strain ATCC 15546 / NRRL 13137 / CBS 260.88 / M93)</name>
    <dbReference type="NCBI Taxonomy" id="1509407"/>
    <lineage>
        <taxon>Eukaryota</taxon>
        <taxon>Fungi</taxon>
        <taxon>Dikarya</taxon>
        <taxon>Ascomycota</taxon>
        <taxon>Pezizomycotina</taxon>
        <taxon>Eurotiomycetes</taxon>
        <taxon>Eurotiomycetidae</taxon>
        <taxon>Eurotiales</taxon>
        <taxon>Aspergillaceae</taxon>
        <taxon>Aspergillus</taxon>
        <taxon>Aspergillus subgen. Circumdati</taxon>
    </lineage>
</organism>
<evidence type="ECO:0000313" key="2">
    <source>
        <dbReference type="EMBL" id="KNG81577.1"/>
    </source>
</evidence>
<dbReference type="Proteomes" id="UP000037505">
    <property type="component" value="Unassembled WGS sequence"/>
</dbReference>
<reference evidence="2 3" key="1">
    <citation type="submission" date="2014-06" db="EMBL/GenBank/DDBJ databases">
        <title>The Genome of the Aflatoxigenic Filamentous Fungus Aspergillus nomius.</title>
        <authorList>
            <person name="Moore M.G."/>
            <person name="Shannon B.M."/>
            <person name="Brian M.M."/>
        </authorList>
    </citation>
    <scope>NUCLEOTIDE SEQUENCE [LARGE SCALE GENOMIC DNA]</scope>
    <source>
        <strain evidence="2 3">NRRL 13137</strain>
    </source>
</reference>
<keyword evidence="1" id="KW-0472">Membrane</keyword>
<protein>
    <submittedName>
        <fullName evidence="2">NADH-ubiquinone oxidoreductase subunit</fullName>
    </submittedName>
</protein>
<dbReference type="STRING" id="1509407.A0A0L1IQ06"/>
<keyword evidence="1" id="KW-1133">Transmembrane helix</keyword>
<keyword evidence="2" id="KW-0830">Ubiquinone</keyword>
<accession>A0A0L1IQ06</accession>
<dbReference type="PANTHER" id="PTHR39218">
    <property type="entry name" value="OXIDOREDUCTASE 14 KDA SUBUNIT, PUTATIVE (AFU_ORTHOLOGUE AFUA_1G12110)-RELATED"/>
    <property type="match status" value="1"/>
</dbReference>
<evidence type="ECO:0000313" key="3">
    <source>
        <dbReference type="Proteomes" id="UP000037505"/>
    </source>
</evidence>
<dbReference type="GeneID" id="26810580"/>
<comment type="caution">
    <text evidence="2">The sequence shown here is derived from an EMBL/GenBank/DDBJ whole genome shotgun (WGS) entry which is preliminary data.</text>
</comment>
<dbReference type="RefSeq" id="XP_015402500.1">
    <property type="nucleotide sequence ID" value="XM_015554032.1"/>
</dbReference>
<keyword evidence="3" id="KW-1185">Reference proteome</keyword>
<keyword evidence="1" id="KW-0812">Transmembrane</keyword>
<feature type="transmembrane region" description="Helical" evidence="1">
    <location>
        <begin position="63"/>
        <end position="80"/>
    </location>
</feature>
<dbReference type="PANTHER" id="PTHR39218:SF1">
    <property type="entry name" value="OXIDOREDUCTASE 14 KDA SUBUNIT, PUTATIVE (AFU_ORTHOLOGUE AFUA_1G12110)-RELATED"/>
    <property type="match status" value="1"/>
</dbReference>
<feature type="non-terminal residue" evidence="2">
    <location>
        <position position="1"/>
    </location>
</feature>
<dbReference type="AlphaFoldDB" id="A0A0L1IQ06"/>
<sequence length="123" mass="14195">LKRIRIQSLIYRPLFRRSPSRSAHSAPLFIMVHKVLFWGGFGIAVRLWQLGIEMRPILAKESLWVYPLFAGVGSSFGYWLQGVEDRQLKILAQRREAILEKRRRRDQTTLSKVEEAGTLAATS</sequence>
<proteinExistence type="predicted"/>
<evidence type="ECO:0000256" key="1">
    <source>
        <dbReference type="SAM" id="Phobius"/>
    </source>
</evidence>
<name>A0A0L1IQ06_ASPN3</name>
<dbReference type="OrthoDB" id="2141050at2759"/>